<evidence type="ECO:0000259" key="1">
    <source>
        <dbReference type="Pfam" id="PF12652"/>
    </source>
</evidence>
<evidence type="ECO:0000313" key="6">
    <source>
        <dbReference type="Proteomes" id="UP000288675"/>
    </source>
</evidence>
<gene>
    <name evidence="2" type="ORF">AB447_219695</name>
    <name evidence="4" type="ORF">EQZ20_06200</name>
    <name evidence="3" type="ORF">P8828_23170</name>
</gene>
<dbReference type="Proteomes" id="UP000036168">
    <property type="component" value="Unassembled WGS sequence"/>
</dbReference>
<reference evidence="3 7" key="4">
    <citation type="submission" date="2023-03" db="EMBL/GenBank/DDBJ databases">
        <title>Agriculturally important microbes genome sequencing.</title>
        <authorList>
            <person name="Dunlap C."/>
        </authorList>
    </citation>
    <scope>NUCLEOTIDE SEQUENCE [LARGE SCALE GENOMIC DNA]</scope>
    <source>
        <strain evidence="3 7">CBP-3203</strain>
    </source>
</reference>
<dbReference type="OrthoDB" id="9804099at2"/>
<dbReference type="InterPro" id="IPR016571">
    <property type="entry name" value="Spore_coat_assembly_CotJB"/>
</dbReference>
<dbReference type="GeneID" id="82852270"/>
<dbReference type="RefSeq" id="WP_046131299.1">
    <property type="nucleotide sequence ID" value="NZ_CP023481.1"/>
</dbReference>
<dbReference type="PIRSF" id="PIRSF010606">
    <property type="entry name" value="Spore_coat_CotJB"/>
    <property type="match status" value="1"/>
</dbReference>
<dbReference type="EMBL" id="JARRTL010000034">
    <property type="protein sequence ID" value="MEC0487651.1"/>
    <property type="molecule type" value="Genomic_DNA"/>
</dbReference>
<dbReference type="InterPro" id="IPR024207">
    <property type="entry name" value="CotJB_dom"/>
</dbReference>
<dbReference type="Proteomes" id="UP001341297">
    <property type="component" value="Unassembled WGS sequence"/>
</dbReference>
<reference evidence="2 5" key="1">
    <citation type="journal article" date="2015" name="Int. J. Syst. Evol. Microbiol.">
        <title>Bacillus glycinifermentans sp. nov., isolated from fermented soybean paste.</title>
        <authorList>
            <person name="Kim S.J."/>
            <person name="Dunlap C.A."/>
            <person name="Kwon S.W."/>
            <person name="Rooney A.P."/>
        </authorList>
    </citation>
    <scope>NUCLEOTIDE SEQUENCE [LARGE SCALE GENOMIC DNA]</scope>
    <source>
        <strain evidence="2 5">GO-13</strain>
    </source>
</reference>
<evidence type="ECO:0000313" key="2">
    <source>
        <dbReference type="EMBL" id="KRT93177.1"/>
    </source>
</evidence>
<feature type="domain" description="Protein CotJB" evidence="1">
    <location>
        <begin position="11"/>
        <end position="86"/>
    </location>
</feature>
<proteinExistence type="predicted"/>
<dbReference type="Proteomes" id="UP000288675">
    <property type="component" value="Chromosome"/>
</dbReference>
<accession>A0A0J6EK10</accession>
<protein>
    <submittedName>
        <fullName evidence="2">Spore coat protein CotJB</fullName>
    </submittedName>
</protein>
<reference evidence="4 6" key="3">
    <citation type="submission" date="2019-01" db="EMBL/GenBank/DDBJ databases">
        <title>Genome sequence of Bacillus glycinifermentans SRCM103574.</title>
        <authorList>
            <person name="Kong H.-J."/>
            <person name="Jeong S.-Y."/>
            <person name="Jeong D.-Y."/>
        </authorList>
    </citation>
    <scope>NUCLEOTIDE SEQUENCE [LARGE SCALE GENOMIC DNA]</scope>
    <source>
        <strain evidence="4 6">SRCM103574</strain>
    </source>
</reference>
<dbReference type="EMBL" id="CP035232">
    <property type="protein sequence ID" value="QAT64537.1"/>
    <property type="molecule type" value="Genomic_DNA"/>
</dbReference>
<evidence type="ECO:0000313" key="4">
    <source>
        <dbReference type="EMBL" id="QAT64537.1"/>
    </source>
</evidence>
<keyword evidence="7" id="KW-1185">Reference proteome</keyword>
<evidence type="ECO:0000313" key="7">
    <source>
        <dbReference type="Proteomes" id="UP001341297"/>
    </source>
</evidence>
<accession>A0A0J6EAR0</accession>
<dbReference type="AlphaFoldDB" id="A0A0J6EK10"/>
<evidence type="ECO:0000313" key="3">
    <source>
        <dbReference type="EMBL" id="MEC0487651.1"/>
    </source>
</evidence>
<dbReference type="PATRIC" id="fig|1664069.3.peg.3849"/>
<dbReference type="Pfam" id="PF12652">
    <property type="entry name" value="CotJB"/>
    <property type="match status" value="1"/>
</dbReference>
<dbReference type="KEGG" id="bgy:BGLY_1172"/>
<dbReference type="STRING" id="1664069.BGLY_1172"/>
<name>A0A0J6EK10_9BACI</name>
<keyword evidence="2" id="KW-0167">Capsid protein</keyword>
<dbReference type="EMBL" id="LECW02000022">
    <property type="protein sequence ID" value="KRT93177.1"/>
    <property type="molecule type" value="Genomic_DNA"/>
</dbReference>
<reference evidence="2" key="2">
    <citation type="submission" date="2015-10" db="EMBL/GenBank/DDBJ databases">
        <authorList>
            <person name="Dunlap C."/>
        </authorList>
    </citation>
    <scope>NUCLEOTIDE SEQUENCE</scope>
    <source>
        <strain evidence="2">GO-13</strain>
    </source>
</reference>
<sequence>MTHTLPQDYYQRLHEIQAVDFVIVELMLYLDTHPDDMDAIKQYNQYAAYSKKLKAKFVSKYGPLTQGDPDHTTSYWSWKQSPWPWQV</sequence>
<evidence type="ECO:0000313" key="5">
    <source>
        <dbReference type="Proteomes" id="UP000036168"/>
    </source>
</evidence>
<keyword evidence="2" id="KW-0946">Virion</keyword>
<organism evidence="2 5">
    <name type="scientific">Bacillus glycinifermentans</name>
    <dbReference type="NCBI Taxonomy" id="1664069"/>
    <lineage>
        <taxon>Bacteria</taxon>
        <taxon>Bacillati</taxon>
        <taxon>Bacillota</taxon>
        <taxon>Bacilli</taxon>
        <taxon>Bacillales</taxon>
        <taxon>Bacillaceae</taxon>
        <taxon>Bacillus</taxon>
    </lineage>
</organism>